<evidence type="ECO:0000313" key="3">
    <source>
        <dbReference type="Proteomes" id="UP001162175"/>
    </source>
</evidence>
<dbReference type="InterPro" id="IPR011335">
    <property type="entry name" value="Restrct_endonuc-II-like"/>
</dbReference>
<dbReference type="InterPro" id="IPR011604">
    <property type="entry name" value="PDDEXK-like_dom_sf"/>
</dbReference>
<evidence type="ECO:0000259" key="1">
    <source>
        <dbReference type="Pfam" id="PF09588"/>
    </source>
</evidence>
<dbReference type="InterPro" id="IPR019080">
    <property type="entry name" value="YqaJ_viral_recombinase"/>
</dbReference>
<protein>
    <recommendedName>
        <fullName evidence="1">YqaJ viral recombinase domain-containing protein</fullName>
    </recommendedName>
</protein>
<gene>
    <name evidence="2" type="ORF">DCBHLPFO_00688</name>
</gene>
<organism evidence="2 3">
    <name type="scientific">Mycoplasmopsis arginini</name>
    <name type="common">Mycoplasma arginini</name>
    <dbReference type="NCBI Taxonomy" id="2094"/>
    <lineage>
        <taxon>Bacteria</taxon>
        <taxon>Bacillati</taxon>
        <taxon>Mycoplasmatota</taxon>
        <taxon>Mycoplasmoidales</taxon>
        <taxon>Metamycoplasmataceae</taxon>
        <taxon>Mycoplasmopsis</taxon>
    </lineage>
</organism>
<accession>A0AA43QWD2</accession>
<dbReference type="InterPro" id="IPR051703">
    <property type="entry name" value="NF-kappa-B_Signaling_Reg"/>
</dbReference>
<dbReference type="SUPFAM" id="SSF52980">
    <property type="entry name" value="Restriction endonuclease-like"/>
    <property type="match status" value="1"/>
</dbReference>
<dbReference type="Proteomes" id="UP001162175">
    <property type="component" value="Unassembled WGS sequence"/>
</dbReference>
<dbReference type="Pfam" id="PF09588">
    <property type="entry name" value="YqaJ"/>
    <property type="match status" value="1"/>
</dbReference>
<name>A0AA43QWD2_MYCAR</name>
<proteinExistence type="predicted"/>
<feature type="domain" description="YqaJ viral recombinase" evidence="1">
    <location>
        <begin position="4"/>
        <end position="58"/>
    </location>
</feature>
<comment type="caution">
    <text evidence="2">The sequence shown here is derived from an EMBL/GenBank/DDBJ whole genome shotgun (WGS) entry which is preliminary data.</text>
</comment>
<reference evidence="2" key="1">
    <citation type="submission" date="2022-11" db="EMBL/GenBank/DDBJ databases">
        <title>Draft genome of Mycoplasma arginini isolated from fly.</title>
        <authorList>
            <person name="Severgnini M."/>
            <person name="Gioia G."/>
            <person name="Cremonesi P."/>
            <person name="Moroni P."/>
            <person name="Addis M.F."/>
            <person name="Castiglioni B."/>
        </authorList>
    </citation>
    <scope>NUCLEOTIDE SEQUENCE</scope>
    <source>
        <strain evidence="2">QMP CG1-1632</strain>
    </source>
</reference>
<evidence type="ECO:0000313" key="2">
    <source>
        <dbReference type="EMBL" id="MDI3349400.1"/>
    </source>
</evidence>
<dbReference type="Gene3D" id="3.90.320.10">
    <property type="match status" value="1"/>
</dbReference>
<sequence length="116" mass="13373">MNHKTLQAGASPDGYVSDDGLIEIKNPNTKTHIETLRSGKVPSTYKWQIQGQLWITERDWCDFVSADTRLPANARIFIRRVHRDNEAIAELEKEVRIFLEEVDQTVEFIKNYKGGI</sequence>
<dbReference type="PANTHER" id="PTHR46609:SF6">
    <property type="entry name" value="EXONUCLEASE, PHAGE-TYPE_RECB, C-TERMINAL DOMAIN-CONTAINING PROTEIN-RELATED"/>
    <property type="match status" value="1"/>
</dbReference>
<dbReference type="AlphaFoldDB" id="A0AA43QWD2"/>
<dbReference type="PANTHER" id="PTHR46609">
    <property type="entry name" value="EXONUCLEASE, PHAGE-TYPE/RECB, C-TERMINAL DOMAIN-CONTAINING PROTEIN"/>
    <property type="match status" value="1"/>
</dbReference>
<dbReference type="EMBL" id="JAPFAR010000009">
    <property type="protein sequence ID" value="MDI3349400.1"/>
    <property type="molecule type" value="Genomic_DNA"/>
</dbReference>